<dbReference type="Pfam" id="PF01991">
    <property type="entry name" value="vATP-synt_E"/>
    <property type="match status" value="1"/>
</dbReference>
<gene>
    <name evidence="4" type="primary">VMA4_3</name>
    <name evidence="4" type="ORF">PGTUg99_009189</name>
</gene>
<keyword evidence="2" id="KW-0813">Transport</keyword>
<dbReference type="PANTHER" id="PTHR45715">
    <property type="entry name" value="ATPASE H+-TRANSPORTING V1 SUBUNIT E1A-RELATED"/>
    <property type="match status" value="1"/>
</dbReference>
<keyword evidence="3" id="KW-0406">Ion transport</keyword>
<accession>A0A5B0RDF7</accession>
<evidence type="ECO:0000256" key="3">
    <source>
        <dbReference type="ARBA" id="ARBA00023065"/>
    </source>
</evidence>
<comment type="caution">
    <text evidence="4">The sequence shown here is derived from an EMBL/GenBank/DDBJ whole genome shotgun (WGS) entry which is preliminary data.</text>
</comment>
<reference evidence="4 5" key="1">
    <citation type="submission" date="2019-05" db="EMBL/GenBank/DDBJ databases">
        <title>Emergence of the Ug99 lineage of the wheat stem rust pathogen through somatic hybridization.</title>
        <authorList>
            <person name="Li F."/>
            <person name="Upadhyaya N.M."/>
            <person name="Sperschneider J."/>
            <person name="Matny O."/>
            <person name="Nguyen-Phuc H."/>
            <person name="Mago R."/>
            <person name="Raley C."/>
            <person name="Miller M.E."/>
            <person name="Silverstein K.A.T."/>
            <person name="Henningsen E."/>
            <person name="Hirsch C.D."/>
            <person name="Visser B."/>
            <person name="Pretorius Z.A."/>
            <person name="Steffenson B.J."/>
            <person name="Schwessinger B."/>
            <person name="Dodds P.N."/>
            <person name="Figueroa M."/>
        </authorList>
    </citation>
    <scope>NUCLEOTIDE SEQUENCE [LARGE SCALE GENOMIC DNA]</scope>
    <source>
        <strain evidence="4 5">Ug99</strain>
    </source>
</reference>
<evidence type="ECO:0000313" key="5">
    <source>
        <dbReference type="Proteomes" id="UP000325313"/>
    </source>
</evidence>
<comment type="similarity">
    <text evidence="1">Belongs to the V-ATPase E subunit family.</text>
</comment>
<dbReference type="SUPFAM" id="SSF160527">
    <property type="entry name" value="V-type ATPase subunit E-like"/>
    <property type="match status" value="1"/>
</dbReference>
<evidence type="ECO:0000313" key="4">
    <source>
        <dbReference type="EMBL" id="KAA1122965.1"/>
    </source>
</evidence>
<dbReference type="InterPro" id="IPR002842">
    <property type="entry name" value="ATPase_V1_Esu"/>
</dbReference>
<sequence length="97" mass="11168">MAKDIVVSVRPQDRELAEPAISNAIQRFKEESKIDCTLTVNEDLSKDSKGGVVVWGFRSRIKVDNTLDERLRLLEEKMLPEIRTTLYGKNPNRKHET</sequence>
<dbReference type="Proteomes" id="UP000325313">
    <property type="component" value="Unassembled WGS sequence"/>
</dbReference>
<protein>
    <submittedName>
        <fullName evidence="4">V-ATPase V1 sector subunit E</fullName>
    </submittedName>
</protein>
<dbReference type="GO" id="GO:0033178">
    <property type="term" value="C:proton-transporting two-sector ATPase complex, catalytic domain"/>
    <property type="evidence" value="ECO:0007669"/>
    <property type="project" value="InterPro"/>
</dbReference>
<dbReference type="GO" id="GO:0046961">
    <property type="term" value="F:proton-transporting ATPase activity, rotational mechanism"/>
    <property type="evidence" value="ECO:0007669"/>
    <property type="project" value="InterPro"/>
</dbReference>
<proteinExistence type="inferred from homology"/>
<dbReference type="EMBL" id="VDEP01000213">
    <property type="protein sequence ID" value="KAA1122965.1"/>
    <property type="molecule type" value="Genomic_DNA"/>
</dbReference>
<evidence type="ECO:0000256" key="1">
    <source>
        <dbReference type="ARBA" id="ARBA00005901"/>
    </source>
</evidence>
<organism evidence="4 5">
    <name type="scientific">Puccinia graminis f. sp. tritici</name>
    <dbReference type="NCBI Taxonomy" id="56615"/>
    <lineage>
        <taxon>Eukaryota</taxon>
        <taxon>Fungi</taxon>
        <taxon>Dikarya</taxon>
        <taxon>Basidiomycota</taxon>
        <taxon>Pucciniomycotina</taxon>
        <taxon>Pucciniomycetes</taxon>
        <taxon>Pucciniales</taxon>
        <taxon>Pucciniaceae</taxon>
        <taxon>Puccinia</taxon>
    </lineage>
</organism>
<evidence type="ECO:0000256" key="2">
    <source>
        <dbReference type="ARBA" id="ARBA00022448"/>
    </source>
</evidence>
<name>A0A5B0RDF7_PUCGR</name>
<dbReference type="InterPro" id="IPR038495">
    <property type="entry name" value="ATPase_E_C"/>
</dbReference>
<dbReference type="Gene3D" id="3.30.2320.30">
    <property type="entry name" value="ATP synthase, E subunit, C-terminal"/>
    <property type="match status" value="1"/>
</dbReference>
<dbReference type="AlphaFoldDB" id="A0A5B0RDF7"/>